<evidence type="ECO:0000313" key="4">
    <source>
        <dbReference type="Proteomes" id="UP000193944"/>
    </source>
</evidence>
<gene>
    <name evidence="3" type="ORF">BCR32DRAFT_250092</name>
</gene>
<dbReference type="Proteomes" id="UP000193944">
    <property type="component" value="Unassembled WGS sequence"/>
</dbReference>
<feature type="compositionally biased region" description="Polar residues" evidence="2">
    <location>
        <begin position="20"/>
        <end position="37"/>
    </location>
</feature>
<feature type="region of interest" description="Disordered" evidence="2">
    <location>
        <begin position="1"/>
        <end position="59"/>
    </location>
</feature>
<evidence type="ECO:0000256" key="2">
    <source>
        <dbReference type="SAM" id="MobiDB-lite"/>
    </source>
</evidence>
<feature type="coiled-coil region" evidence="1">
    <location>
        <begin position="110"/>
        <end position="155"/>
    </location>
</feature>
<comment type="caution">
    <text evidence="3">The sequence shown here is derived from an EMBL/GenBank/DDBJ whole genome shotgun (WGS) entry which is preliminary data.</text>
</comment>
<proteinExistence type="predicted"/>
<feature type="compositionally biased region" description="Basic and acidic residues" evidence="2">
    <location>
        <begin position="1"/>
        <end position="18"/>
    </location>
</feature>
<keyword evidence="4" id="KW-1185">Reference proteome</keyword>
<protein>
    <submittedName>
        <fullName evidence="3">Uncharacterized protein</fullName>
    </submittedName>
</protein>
<evidence type="ECO:0000256" key="1">
    <source>
        <dbReference type="SAM" id="Coils"/>
    </source>
</evidence>
<reference evidence="3 4" key="1">
    <citation type="submission" date="2016-08" db="EMBL/GenBank/DDBJ databases">
        <title>A Parts List for Fungal Cellulosomes Revealed by Comparative Genomics.</title>
        <authorList>
            <consortium name="DOE Joint Genome Institute"/>
            <person name="Haitjema C.H."/>
            <person name="Gilmore S.P."/>
            <person name="Henske J.K."/>
            <person name="Solomon K.V."/>
            <person name="De Groot R."/>
            <person name="Kuo A."/>
            <person name="Mondo S.J."/>
            <person name="Salamov A.A."/>
            <person name="Labutti K."/>
            <person name="Zhao Z."/>
            <person name="Chiniquy J."/>
            <person name="Barry K."/>
            <person name="Brewer H.M."/>
            <person name="Purvine S.O."/>
            <person name="Wright A.T."/>
            <person name="Boxma B."/>
            <person name="Van Alen T."/>
            <person name="Hackstein J.H."/>
            <person name="Baker S.E."/>
            <person name="Grigoriev I.V."/>
            <person name="O'Malley M.A."/>
        </authorList>
    </citation>
    <scope>NUCLEOTIDE SEQUENCE [LARGE SCALE GENOMIC DNA]</scope>
    <source>
        <strain evidence="3 4">S4</strain>
    </source>
</reference>
<dbReference type="AlphaFoldDB" id="A0A1Y1WDU7"/>
<reference evidence="3 4" key="2">
    <citation type="submission" date="2016-08" db="EMBL/GenBank/DDBJ databases">
        <title>Pervasive Adenine N6-methylation of Active Genes in Fungi.</title>
        <authorList>
            <consortium name="DOE Joint Genome Institute"/>
            <person name="Mondo S.J."/>
            <person name="Dannebaum R.O."/>
            <person name="Kuo R.C."/>
            <person name="Labutti K."/>
            <person name="Haridas S."/>
            <person name="Kuo A."/>
            <person name="Salamov A."/>
            <person name="Ahrendt S.R."/>
            <person name="Lipzen A."/>
            <person name="Sullivan W."/>
            <person name="Andreopoulos W.B."/>
            <person name="Clum A."/>
            <person name="Lindquist E."/>
            <person name="Daum C."/>
            <person name="Ramamoorthy G.K."/>
            <person name="Gryganskyi A."/>
            <person name="Culley D."/>
            <person name="Magnuson J.K."/>
            <person name="James T.Y."/>
            <person name="O'Malley M.A."/>
            <person name="Stajich J.E."/>
            <person name="Spatafora J.W."/>
            <person name="Visel A."/>
            <person name="Grigoriev I.V."/>
        </authorList>
    </citation>
    <scope>NUCLEOTIDE SEQUENCE [LARGE SCALE GENOMIC DNA]</scope>
    <source>
        <strain evidence="3 4">S4</strain>
    </source>
</reference>
<sequence length="575" mass="65798">MQKSDKKNPSNVPNEDKMGTSMNRSTAVPTATGLITKSSEEAPRNQFNAGKNTEQLPTEMDVEQEVAEYFDRMEEEIPDKLTIESVSKNAMGGSAEIKVHNPNNPAEVFVKAANNAYQLTQEQLNAHNSNINEIINRIQEDNKSKAEHMKQIEDEFNKHTASITENTNSINEIKDLLKQTISSIAEIKLILEAKTNNSDMQLFASKVDEKIDGINSKHLNTQINSIKNELDAVWESRDDDLIQINKTNELVTKLLKEFSQVNKQIDQLNNDITEFQNNNQIITKEINDEIKNKVNQIKKDVNNKISQEQVNIFNNINNLDKKNSKLFDQFNKFKEQLTLNIEKQIEIQEAIKQYEFDKIIASQDDNKDNFTQINQSISTLTTKYNDLVIKYSEISKSCQNQGIKNIFKEVTLLKNKLDNIYKNDINKQVEYKFLVTSKPKTKILFEFDFDPATGTTIFKPKKKEYVRIINALINKKLMTNKGKEKINEEDISIGNLSAFDSETSFIGNSTIKLKLDENEEKIHSHIKSKTSSLEEKLNQKIKELSHKVEMLSKNNGGDRLILCSLGSSAREQQHI</sequence>
<evidence type="ECO:0000313" key="3">
    <source>
        <dbReference type="EMBL" id="ORX71709.1"/>
    </source>
</evidence>
<dbReference type="EMBL" id="MCFG01000401">
    <property type="protein sequence ID" value="ORX71709.1"/>
    <property type="molecule type" value="Genomic_DNA"/>
</dbReference>
<name>A0A1Y1WDU7_9FUNG</name>
<feature type="coiled-coil region" evidence="1">
    <location>
        <begin position="251"/>
        <end position="336"/>
    </location>
</feature>
<accession>A0A1Y1WDU7</accession>
<keyword evidence="1" id="KW-0175">Coiled coil</keyword>
<feature type="compositionally biased region" description="Polar residues" evidence="2">
    <location>
        <begin position="45"/>
        <end position="56"/>
    </location>
</feature>
<dbReference type="OrthoDB" id="10558001at2759"/>
<organism evidence="3 4">
    <name type="scientific">Anaeromyces robustus</name>
    <dbReference type="NCBI Taxonomy" id="1754192"/>
    <lineage>
        <taxon>Eukaryota</taxon>
        <taxon>Fungi</taxon>
        <taxon>Fungi incertae sedis</taxon>
        <taxon>Chytridiomycota</taxon>
        <taxon>Chytridiomycota incertae sedis</taxon>
        <taxon>Neocallimastigomycetes</taxon>
        <taxon>Neocallimastigales</taxon>
        <taxon>Neocallimastigaceae</taxon>
        <taxon>Anaeromyces</taxon>
    </lineage>
</organism>